<reference evidence="1 2" key="1">
    <citation type="submission" date="2020-09" db="EMBL/GenBank/DDBJ databases">
        <title>De no assembly of potato wild relative species, Solanum commersonii.</title>
        <authorList>
            <person name="Cho K."/>
        </authorList>
    </citation>
    <scope>NUCLEOTIDE SEQUENCE [LARGE SCALE GENOMIC DNA]</scope>
    <source>
        <strain evidence="1">LZ3.2</strain>
        <tissue evidence="1">Leaf</tissue>
    </source>
</reference>
<organism evidence="1 2">
    <name type="scientific">Solanum commersonii</name>
    <name type="common">Commerson's wild potato</name>
    <name type="synonym">Commerson's nightshade</name>
    <dbReference type="NCBI Taxonomy" id="4109"/>
    <lineage>
        <taxon>Eukaryota</taxon>
        <taxon>Viridiplantae</taxon>
        <taxon>Streptophyta</taxon>
        <taxon>Embryophyta</taxon>
        <taxon>Tracheophyta</taxon>
        <taxon>Spermatophyta</taxon>
        <taxon>Magnoliopsida</taxon>
        <taxon>eudicotyledons</taxon>
        <taxon>Gunneridae</taxon>
        <taxon>Pentapetalae</taxon>
        <taxon>asterids</taxon>
        <taxon>lamiids</taxon>
        <taxon>Solanales</taxon>
        <taxon>Solanaceae</taxon>
        <taxon>Solanoideae</taxon>
        <taxon>Solaneae</taxon>
        <taxon>Solanum</taxon>
    </lineage>
</organism>
<keyword evidence="2" id="KW-1185">Reference proteome</keyword>
<dbReference type="Proteomes" id="UP000824120">
    <property type="component" value="Chromosome 3"/>
</dbReference>
<name>A0A9J6A0Q7_SOLCO</name>
<sequence length="72" mass="7922">MNHSRAFSNVLLELLDDVDLLEMCVISRNIGKIFVVSSRSPGRTPLATSSKSHVIGVVAFSNPCRMLVEEFS</sequence>
<gene>
    <name evidence="1" type="ORF">H5410_017953</name>
</gene>
<evidence type="ECO:0000313" key="2">
    <source>
        <dbReference type="Proteomes" id="UP000824120"/>
    </source>
</evidence>
<comment type="caution">
    <text evidence="1">The sequence shown here is derived from an EMBL/GenBank/DDBJ whole genome shotgun (WGS) entry which is preliminary data.</text>
</comment>
<protein>
    <submittedName>
        <fullName evidence="1">Uncharacterized protein</fullName>
    </submittedName>
</protein>
<dbReference type="OrthoDB" id="1325585at2759"/>
<dbReference type="AlphaFoldDB" id="A0A9J6A0Q7"/>
<dbReference type="EMBL" id="JACXVP010000003">
    <property type="protein sequence ID" value="KAG5618129.1"/>
    <property type="molecule type" value="Genomic_DNA"/>
</dbReference>
<proteinExistence type="predicted"/>
<accession>A0A9J6A0Q7</accession>
<evidence type="ECO:0000313" key="1">
    <source>
        <dbReference type="EMBL" id="KAG5618129.1"/>
    </source>
</evidence>